<organism evidence="2 3">
    <name type="scientific">Paralvinella palmiformis</name>
    <dbReference type="NCBI Taxonomy" id="53620"/>
    <lineage>
        <taxon>Eukaryota</taxon>
        <taxon>Metazoa</taxon>
        <taxon>Spiralia</taxon>
        <taxon>Lophotrochozoa</taxon>
        <taxon>Annelida</taxon>
        <taxon>Polychaeta</taxon>
        <taxon>Sedentaria</taxon>
        <taxon>Canalipalpata</taxon>
        <taxon>Terebellida</taxon>
        <taxon>Terebelliformia</taxon>
        <taxon>Alvinellidae</taxon>
        <taxon>Paralvinella</taxon>
    </lineage>
</organism>
<feature type="signal peptide" evidence="1">
    <location>
        <begin position="1"/>
        <end position="21"/>
    </location>
</feature>
<protein>
    <submittedName>
        <fullName evidence="2">Uncharacterized protein</fullName>
    </submittedName>
</protein>
<evidence type="ECO:0000256" key="1">
    <source>
        <dbReference type="SAM" id="SignalP"/>
    </source>
</evidence>
<feature type="chain" id="PRO_5042047337" evidence="1">
    <location>
        <begin position="22"/>
        <end position="113"/>
    </location>
</feature>
<evidence type="ECO:0000313" key="3">
    <source>
        <dbReference type="Proteomes" id="UP001208570"/>
    </source>
</evidence>
<dbReference type="Proteomes" id="UP001208570">
    <property type="component" value="Unassembled WGS sequence"/>
</dbReference>
<evidence type="ECO:0000313" key="2">
    <source>
        <dbReference type="EMBL" id="KAK2142705.1"/>
    </source>
</evidence>
<comment type="caution">
    <text evidence="2">The sequence shown here is derived from an EMBL/GenBank/DDBJ whole genome shotgun (WGS) entry which is preliminary data.</text>
</comment>
<gene>
    <name evidence="2" type="ORF">LSH36_922g01014</name>
</gene>
<dbReference type="EMBL" id="JAODUP010000922">
    <property type="protein sequence ID" value="KAK2142705.1"/>
    <property type="molecule type" value="Genomic_DNA"/>
</dbReference>
<name>A0AAD9MRE7_9ANNE</name>
<dbReference type="AlphaFoldDB" id="A0AAD9MRE7"/>
<sequence length="113" mass="13464">MFILQALWQILLPCFYTYLDGVDVTLRAKFSDICTSIDDDHIAKTVDKLNTDRFQQPMIVFSPALAVDQPHDEFWWNYMTMVRILLCFTRTRHDGSWDIHLYAFKRVLPFHFS</sequence>
<keyword evidence="1" id="KW-0732">Signal</keyword>
<accession>A0AAD9MRE7</accession>
<proteinExistence type="predicted"/>
<keyword evidence="3" id="KW-1185">Reference proteome</keyword>
<reference evidence="2" key="1">
    <citation type="journal article" date="2023" name="Mol. Biol. Evol.">
        <title>Third-Generation Sequencing Reveals the Adaptive Role of the Epigenome in Three Deep-Sea Polychaetes.</title>
        <authorList>
            <person name="Perez M."/>
            <person name="Aroh O."/>
            <person name="Sun Y."/>
            <person name="Lan Y."/>
            <person name="Juniper S.K."/>
            <person name="Young C.R."/>
            <person name="Angers B."/>
            <person name="Qian P.Y."/>
        </authorList>
    </citation>
    <scope>NUCLEOTIDE SEQUENCE</scope>
    <source>
        <strain evidence="2">P08H-3</strain>
    </source>
</reference>